<evidence type="ECO:0000313" key="2">
    <source>
        <dbReference type="EMBL" id="KPJ16378.1"/>
    </source>
</evidence>
<feature type="region of interest" description="Disordered" evidence="1">
    <location>
        <begin position="120"/>
        <end position="157"/>
    </location>
</feature>
<dbReference type="InParanoid" id="A0A0N0PDF3"/>
<dbReference type="EMBL" id="KQ460246">
    <property type="protein sequence ID" value="KPJ16378.1"/>
    <property type="molecule type" value="Genomic_DNA"/>
</dbReference>
<name>A0A0N0PDF3_PAPMA</name>
<feature type="compositionally biased region" description="Basic and acidic residues" evidence="1">
    <location>
        <begin position="203"/>
        <end position="216"/>
    </location>
</feature>
<reference evidence="2 3" key="1">
    <citation type="journal article" date="2015" name="Nat. Commun.">
        <title>Outbred genome sequencing and CRISPR/Cas9 gene editing in butterflies.</title>
        <authorList>
            <person name="Li X."/>
            <person name="Fan D."/>
            <person name="Zhang W."/>
            <person name="Liu G."/>
            <person name="Zhang L."/>
            <person name="Zhao L."/>
            <person name="Fang X."/>
            <person name="Chen L."/>
            <person name="Dong Y."/>
            <person name="Chen Y."/>
            <person name="Ding Y."/>
            <person name="Zhao R."/>
            <person name="Feng M."/>
            <person name="Zhu Y."/>
            <person name="Feng Y."/>
            <person name="Jiang X."/>
            <person name="Zhu D."/>
            <person name="Xiang H."/>
            <person name="Feng X."/>
            <person name="Li S."/>
            <person name="Wang J."/>
            <person name="Zhang G."/>
            <person name="Kronforst M.R."/>
            <person name="Wang W."/>
        </authorList>
    </citation>
    <scope>NUCLEOTIDE SEQUENCE [LARGE SCALE GENOMIC DNA]</scope>
    <source>
        <strain evidence="2">Ya'a_city_454_Pm</strain>
        <tissue evidence="2">Whole body</tissue>
    </source>
</reference>
<keyword evidence="3" id="KW-1185">Reference proteome</keyword>
<proteinExistence type="predicted"/>
<gene>
    <name evidence="2" type="ORF">RR48_01362</name>
</gene>
<dbReference type="Proteomes" id="UP000053240">
    <property type="component" value="Unassembled WGS sequence"/>
</dbReference>
<evidence type="ECO:0000313" key="3">
    <source>
        <dbReference type="Proteomes" id="UP000053240"/>
    </source>
</evidence>
<accession>A0A0N0PDF3</accession>
<protein>
    <submittedName>
        <fullName evidence="2">Uncharacterized protein</fullName>
    </submittedName>
</protein>
<feature type="compositionally biased region" description="Polar residues" evidence="1">
    <location>
        <begin position="220"/>
        <end position="243"/>
    </location>
</feature>
<sequence length="243" mass="28368">MDDHKKSSWFSSSFRCMDFGDVIGIMTTIIHDDGPLPMRDRKPTERIKNAADKFKESHKPDYEDRFMKNSDGIERVHNHNTAYPKLRDELDRRRSLTKVAMPNLPNKCDGAHYMFNTGTRGKELKRKRSKTKRKYERKPNIKKQKAKTKIMSKPKCNKKSNVRNLKCICQILKARNKKDIEHSRRAKKYQSLDMDLDIEPDMFLKKDKKPNSKEDFGSNDPDTSDASISTFASFPSTNHEPQI</sequence>
<feature type="compositionally biased region" description="Basic residues" evidence="1">
    <location>
        <begin position="123"/>
        <end position="157"/>
    </location>
</feature>
<dbReference type="AlphaFoldDB" id="A0A0N0PDF3"/>
<feature type="region of interest" description="Disordered" evidence="1">
    <location>
        <begin position="203"/>
        <end position="243"/>
    </location>
</feature>
<organism evidence="2 3">
    <name type="scientific">Papilio machaon</name>
    <name type="common">Old World swallowtail butterfly</name>
    <dbReference type="NCBI Taxonomy" id="76193"/>
    <lineage>
        <taxon>Eukaryota</taxon>
        <taxon>Metazoa</taxon>
        <taxon>Ecdysozoa</taxon>
        <taxon>Arthropoda</taxon>
        <taxon>Hexapoda</taxon>
        <taxon>Insecta</taxon>
        <taxon>Pterygota</taxon>
        <taxon>Neoptera</taxon>
        <taxon>Endopterygota</taxon>
        <taxon>Lepidoptera</taxon>
        <taxon>Glossata</taxon>
        <taxon>Ditrysia</taxon>
        <taxon>Papilionoidea</taxon>
        <taxon>Papilionidae</taxon>
        <taxon>Papilioninae</taxon>
        <taxon>Papilio</taxon>
    </lineage>
</organism>
<evidence type="ECO:0000256" key="1">
    <source>
        <dbReference type="SAM" id="MobiDB-lite"/>
    </source>
</evidence>